<keyword evidence="3" id="KW-1185">Reference proteome</keyword>
<evidence type="ECO:0000259" key="1">
    <source>
        <dbReference type="Pfam" id="PF16461"/>
    </source>
</evidence>
<dbReference type="InterPro" id="IPR032494">
    <property type="entry name" value="Phage_TTP_N"/>
</dbReference>
<comment type="caution">
    <text evidence="2">The sequence shown here is derived from an EMBL/GenBank/DDBJ whole genome shotgun (WGS) entry which is preliminary data.</text>
</comment>
<dbReference type="Proteomes" id="UP000254101">
    <property type="component" value="Unassembled WGS sequence"/>
</dbReference>
<organism evidence="2 3">
    <name type="scientific">Alteriqipengyuania lutimaris</name>
    <dbReference type="NCBI Taxonomy" id="1538146"/>
    <lineage>
        <taxon>Bacteria</taxon>
        <taxon>Pseudomonadati</taxon>
        <taxon>Pseudomonadota</taxon>
        <taxon>Alphaproteobacteria</taxon>
        <taxon>Sphingomonadales</taxon>
        <taxon>Erythrobacteraceae</taxon>
        <taxon>Alteriqipengyuania</taxon>
    </lineage>
</organism>
<dbReference type="AlphaFoldDB" id="A0A395LJ56"/>
<accession>A0A395LJ56</accession>
<dbReference type="RefSeq" id="WP_115491226.1">
    <property type="nucleotide sequence ID" value="NZ_JACHWW010000001.1"/>
</dbReference>
<sequence>MAETQEASTGWNGEVWMSSDDTAANLTELSEVRSFTPGSPTAERVETTTLKSPNRRRQYTKGMIDSGEAEIVINARRGSDTYIALKAALEDGGDRFIRFNYPELGVLVWTDDVLGEVTSIDEGEVAPDSNMEMTITVSVNAVVASAAYVEPA</sequence>
<evidence type="ECO:0000313" key="3">
    <source>
        <dbReference type="Proteomes" id="UP000254101"/>
    </source>
</evidence>
<dbReference type="Gene3D" id="4.10.410.40">
    <property type="match status" value="1"/>
</dbReference>
<dbReference type="OrthoDB" id="4206561at2"/>
<reference evidence="2 3" key="1">
    <citation type="submission" date="2018-07" db="EMBL/GenBank/DDBJ databases">
        <title>Erythrobacter nanhaiensis sp. nov., a novel member of the genus Erythrobacter isolated from the South China Sea.</title>
        <authorList>
            <person name="Chen X."/>
            <person name="Liu J."/>
        </authorList>
    </citation>
    <scope>NUCLEOTIDE SEQUENCE [LARGE SCALE GENOMIC DNA]</scope>
    <source>
        <strain evidence="2 3">S-5</strain>
    </source>
</reference>
<gene>
    <name evidence="2" type="ORF">DL238_04855</name>
</gene>
<evidence type="ECO:0000313" key="2">
    <source>
        <dbReference type="EMBL" id="RDS77003.1"/>
    </source>
</evidence>
<feature type="domain" description="Lambda phage tail tube protein N-terminal" evidence="1">
    <location>
        <begin position="22"/>
        <end position="140"/>
    </location>
</feature>
<proteinExistence type="predicted"/>
<protein>
    <recommendedName>
        <fullName evidence="1">Lambda phage tail tube protein N-terminal domain-containing protein</fullName>
    </recommendedName>
</protein>
<dbReference type="EMBL" id="QRBB01000001">
    <property type="protein sequence ID" value="RDS77003.1"/>
    <property type="molecule type" value="Genomic_DNA"/>
</dbReference>
<name>A0A395LJ56_9SPHN</name>
<dbReference type="Pfam" id="PF16461">
    <property type="entry name" value="Phage_TTP_12"/>
    <property type="match status" value="1"/>
</dbReference>